<protein>
    <submittedName>
        <fullName evidence="1">Uncharacterized protein</fullName>
    </submittedName>
</protein>
<dbReference type="Proteomes" id="UP001283361">
    <property type="component" value="Unassembled WGS sequence"/>
</dbReference>
<organism evidence="1 2">
    <name type="scientific">Elysia crispata</name>
    <name type="common">lettuce slug</name>
    <dbReference type="NCBI Taxonomy" id="231223"/>
    <lineage>
        <taxon>Eukaryota</taxon>
        <taxon>Metazoa</taxon>
        <taxon>Spiralia</taxon>
        <taxon>Lophotrochozoa</taxon>
        <taxon>Mollusca</taxon>
        <taxon>Gastropoda</taxon>
        <taxon>Heterobranchia</taxon>
        <taxon>Euthyneura</taxon>
        <taxon>Panpulmonata</taxon>
        <taxon>Sacoglossa</taxon>
        <taxon>Placobranchoidea</taxon>
        <taxon>Plakobranchidae</taxon>
        <taxon>Elysia</taxon>
    </lineage>
</organism>
<evidence type="ECO:0000313" key="2">
    <source>
        <dbReference type="Proteomes" id="UP001283361"/>
    </source>
</evidence>
<evidence type="ECO:0000313" key="1">
    <source>
        <dbReference type="EMBL" id="KAK3775238.1"/>
    </source>
</evidence>
<proteinExistence type="predicted"/>
<dbReference type="EMBL" id="JAWDGP010003347">
    <property type="protein sequence ID" value="KAK3775238.1"/>
    <property type="molecule type" value="Genomic_DNA"/>
</dbReference>
<reference evidence="1" key="1">
    <citation type="journal article" date="2023" name="G3 (Bethesda)">
        <title>A reference genome for the long-term kleptoplast-retaining sea slug Elysia crispata morphotype clarki.</title>
        <authorList>
            <person name="Eastman K.E."/>
            <person name="Pendleton A.L."/>
            <person name="Shaikh M.A."/>
            <person name="Suttiyut T."/>
            <person name="Ogas R."/>
            <person name="Tomko P."/>
            <person name="Gavelis G."/>
            <person name="Widhalm J.R."/>
            <person name="Wisecaver J.H."/>
        </authorList>
    </citation>
    <scope>NUCLEOTIDE SEQUENCE</scope>
    <source>
        <strain evidence="1">ECLA1</strain>
    </source>
</reference>
<keyword evidence="2" id="KW-1185">Reference proteome</keyword>
<comment type="caution">
    <text evidence="1">The sequence shown here is derived from an EMBL/GenBank/DDBJ whole genome shotgun (WGS) entry which is preliminary data.</text>
</comment>
<name>A0AAE0ZTA4_9GAST</name>
<accession>A0AAE0ZTA4</accession>
<gene>
    <name evidence="1" type="ORF">RRG08_044590</name>
</gene>
<sequence length="106" mass="11529">MPDQSSVKLLPCLGARACTEREVTLTLFSGVLGSCLTFSHLRLVQVRSGMNAYHDPSPSVRYSKTAPSWSMAFWIQRAVAGGPTHRVKVRPAAAMDGLRTCFCISS</sequence>
<dbReference type="AlphaFoldDB" id="A0AAE0ZTA4"/>